<dbReference type="InterPro" id="IPR023753">
    <property type="entry name" value="FAD/NAD-binding_dom"/>
</dbReference>
<evidence type="ECO:0000259" key="1">
    <source>
        <dbReference type="Pfam" id="PF07992"/>
    </source>
</evidence>
<proteinExistence type="predicted"/>
<name>A0ABV2A7G5_9GAMM</name>
<keyword evidence="2" id="KW-0560">Oxidoreductase</keyword>
<dbReference type="InterPro" id="IPR015904">
    <property type="entry name" value="Sulphide_quinone_reductase"/>
</dbReference>
<accession>A0ABV2A7G5</accession>
<comment type="caution">
    <text evidence="2">The sequence shown here is derived from an EMBL/GenBank/DDBJ whole genome shotgun (WGS) entry which is preliminary data.</text>
</comment>
<feature type="domain" description="FAD/NAD(P)-binding" evidence="1">
    <location>
        <begin position="9"/>
        <end position="125"/>
    </location>
</feature>
<organism evidence="2 3">
    <name type="scientific">Sinimarinibacterium thermocellulolyticum</name>
    <dbReference type="NCBI Taxonomy" id="3170016"/>
    <lineage>
        <taxon>Bacteria</taxon>
        <taxon>Pseudomonadati</taxon>
        <taxon>Pseudomonadota</taxon>
        <taxon>Gammaproteobacteria</taxon>
        <taxon>Nevskiales</taxon>
        <taxon>Nevskiaceae</taxon>
        <taxon>Sinimarinibacterium</taxon>
    </lineage>
</organism>
<evidence type="ECO:0000313" key="2">
    <source>
        <dbReference type="EMBL" id="MES0873152.1"/>
    </source>
</evidence>
<gene>
    <name evidence="2" type="ORF">ABSH63_03875</name>
</gene>
<keyword evidence="3" id="KW-1185">Reference proteome</keyword>
<dbReference type="Gene3D" id="3.50.50.60">
    <property type="entry name" value="FAD/NAD(P)-binding domain"/>
    <property type="match status" value="2"/>
</dbReference>
<dbReference type="Pfam" id="PF07992">
    <property type="entry name" value="Pyr_redox_2"/>
    <property type="match status" value="1"/>
</dbReference>
<dbReference type="EMBL" id="JBEPIJ010000003">
    <property type="protein sequence ID" value="MES0873152.1"/>
    <property type="molecule type" value="Genomic_DNA"/>
</dbReference>
<protein>
    <submittedName>
        <fullName evidence="2">FAD/NAD(P)-binding oxidoreductase</fullName>
        <ecNumber evidence="2">1.-.-.-</ecNumber>
    </submittedName>
</protein>
<dbReference type="GO" id="GO:0016491">
    <property type="term" value="F:oxidoreductase activity"/>
    <property type="evidence" value="ECO:0007669"/>
    <property type="project" value="UniProtKB-KW"/>
</dbReference>
<dbReference type="RefSeq" id="WP_352887605.1">
    <property type="nucleotide sequence ID" value="NZ_JBEPIJ010000003.1"/>
</dbReference>
<reference evidence="2 3" key="1">
    <citation type="submission" date="2024-06" db="EMBL/GenBank/DDBJ databases">
        <authorList>
            <person name="Li Z."/>
            <person name="Jiang Y."/>
        </authorList>
    </citation>
    <scope>NUCLEOTIDE SEQUENCE [LARGE SCALE GENOMIC DNA]</scope>
    <source>
        <strain evidence="2 3">HSW-8</strain>
    </source>
</reference>
<evidence type="ECO:0000313" key="3">
    <source>
        <dbReference type="Proteomes" id="UP001465331"/>
    </source>
</evidence>
<dbReference type="PANTHER" id="PTHR10632:SF2">
    <property type="entry name" value="SULFIDE:QUINONE OXIDOREDUCTASE, MITOCHONDRIAL"/>
    <property type="match status" value="1"/>
</dbReference>
<dbReference type="Proteomes" id="UP001465331">
    <property type="component" value="Unassembled WGS sequence"/>
</dbReference>
<dbReference type="SUPFAM" id="SSF51905">
    <property type="entry name" value="FAD/NAD(P)-binding domain"/>
    <property type="match status" value="2"/>
</dbReference>
<dbReference type="InterPro" id="IPR036188">
    <property type="entry name" value="FAD/NAD-bd_sf"/>
</dbReference>
<dbReference type="PANTHER" id="PTHR10632">
    <property type="entry name" value="SULFIDE:QUINONE OXIDOREDUCTASE"/>
    <property type="match status" value="1"/>
</dbReference>
<sequence>MTDSHRRHTIAIVGAGAAGLTVAAALKRARSELDVALIDPAPYHYYQPAWTLVGGGCYDIAATRREMRTLIPKGVHHIVERVEGFAPEQNRLRLHGGGSVEYRILIVAAGLQLDWHKIDGLVETLGKNGVSSNYAYEHAPYTWACVSQLRGGTALFTQPAMPIKCAGAPQKALYLAADHLRRRGADVACHFYTAGAAMFGVPFYSQALDKVVAHYGITAHFAHTLVAVDGANRTAHFEVVAGDEKRRVSQRFDFLHVVPPQSAPDFIKHSPLADASGWLAVDKHTLQSPKFDNVFALGDCTTTPNSKTAAAVRAQAPVVVANVLKALLGNGSVRKYDGYASCPLTTSRGKIMLAEFCYDGVVTPSFPLDPRIPRRSYWWLKKHYLPYLYWERMLRGDFGPDWHRERSFPAAVPRIAP</sequence>
<dbReference type="EC" id="1.-.-.-" evidence="2"/>